<evidence type="ECO:0000259" key="1">
    <source>
        <dbReference type="Pfam" id="PF08241"/>
    </source>
</evidence>
<feature type="domain" description="Methyltransferase type 11" evidence="1">
    <location>
        <begin position="51"/>
        <end position="108"/>
    </location>
</feature>
<dbReference type="InterPro" id="IPR029063">
    <property type="entry name" value="SAM-dependent_MTases_sf"/>
</dbReference>
<comment type="caution">
    <text evidence="2">The sequence shown here is derived from an EMBL/GenBank/DDBJ whole genome shotgun (WGS) entry which is preliminary data.</text>
</comment>
<dbReference type="Pfam" id="PF08241">
    <property type="entry name" value="Methyltransf_11"/>
    <property type="match status" value="1"/>
</dbReference>
<keyword evidence="3" id="KW-1185">Reference proteome</keyword>
<dbReference type="InterPro" id="IPR013216">
    <property type="entry name" value="Methyltransf_11"/>
</dbReference>
<keyword evidence="2" id="KW-0489">Methyltransferase</keyword>
<dbReference type="Proteomes" id="UP000247727">
    <property type="component" value="Unassembled WGS sequence"/>
</dbReference>
<evidence type="ECO:0000313" key="2">
    <source>
        <dbReference type="EMBL" id="PYF11829.1"/>
    </source>
</evidence>
<protein>
    <submittedName>
        <fullName evidence="2">Methyltransferase family protein</fullName>
    </submittedName>
</protein>
<dbReference type="Pfam" id="PF13578">
    <property type="entry name" value="Methyltransf_24"/>
    <property type="match status" value="1"/>
</dbReference>
<dbReference type="AlphaFoldDB" id="A0A318U112"/>
<dbReference type="SUPFAM" id="SSF53335">
    <property type="entry name" value="S-adenosyl-L-methionine-dependent methyltransferases"/>
    <property type="match status" value="2"/>
</dbReference>
<proteinExistence type="predicted"/>
<evidence type="ECO:0000313" key="3">
    <source>
        <dbReference type="Proteomes" id="UP000247727"/>
    </source>
</evidence>
<dbReference type="GO" id="GO:0032259">
    <property type="term" value="P:methylation"/>
    <property type="evidence" value="ECO:0007669"/>
    <property type="project" value="UniProtKB-KW"/>
</dbReference>
<keyword evidence="2" id="KW-0808">Transferase</keyword>
<accession>A0A318U112</accession>
<sequence length="412" mass="45974">MHPASMENMKRCVDWYLPEGDLHVIDLGASDVNGSYRQLMPARVRYTGFDLAPGPGVDVVLDDPYSLPLPDASVDLVLSGQMIEHCAHFWRVFTAISRVLKPGGLAFINAPSAGPIHRYPVDCYRFYPDAYQALADWAGLRLVHCWRDERGPWCDLLGVFQKGGDLQPLTAPPKLAASILREVVHPEPAAEITKGARPYLEVLADLHELVKPGLYAEIGVRRGNSLRLARCEAVAVDPEPALSEALPDRVTLHDCASDDFFFFHGAEAYPRPPDLAFIDGMHLLEFALRDFMNVERLMRRKGVIVIDDVLPNHPVQAERDRQSRVWCGDVWRIVPLLRKHRPDLKLTLFDTAPTGLLVITRLAPANKVLWNGYNRILRDLAAEDATLPPEVLDRSEALEPTRAALAAAISQE</sequence>
<dbReference type="EMBL" id="QJTK01000002">
    <property type="protein sequence ID" value="PYF11829.1"/>
    <property type="molecule type" value="Genomic_DNA"/>
</dbReference>
<dbReference type="GO" id="GO:0008757">
    <property type="term" value="F:S-adenosylmethionine-dependent methyltransferase activity"/>
    <property type="evidence" value="ECO:0007669"/>
    <property type="project" value="InterPro"/>
</dbReference>
<dbReference type="Gene3D" id="3.40.50.150">
    <property type="entry name" value="Vaccinia Virus protein VP39"/>
    <property type="match status" value="2"/>
</dbReference>
<gene>
    <name evidence="2" type="ORF">C8J30_102140</name>
</gene>
<name>A0A318U112_9RHOB</name>
<dbReference type="OrthoDB" id="799111at2"/>
<dbReference type="CDD" id="cd02440">
    <property type="entry name" value="AdoMet_MTases"/>
    <property type="match status" value="1"/>
</dbReference>
<organism evidence="2 3">
    <name type="scientific">Rhodobacter viridis</name>
    <dbReference type="NCBI Taxonomy" id="1054202"/>
    <lineage>
        <taxon>Bacteria</taxon>
        <taxon>Pseudomonadati</taxon>
        <taxon>Pseudomonadota</taxon>
        <taxon>Alphaproteobacteria</taxon>
        <taxon>Rhodobacterales</taxon>
        <taxon>Rhodobacter group</taxon>
        <taxon>Rhodobacter</taxon>
    </lineage>
</organism>
<reference evidence="2 3" key="1">
    <citation type="submission" date="2018-06" db="EMBL/GenBank/DDBJ databases">
        <title>Genomic Encyclopedia of Type Strains, Phase III (KMG-III): the genomes of soil and plant-associated and newly described type strains.</title>
        <authorList>
            <person name="Whitman W."/>
        </authorList>
    </citation>
    <scope>NUCLEOTIDE SEQUENCE [LARGE SCALE GENOMIC DNA]</scope>
    <source>
        <strain evidence="2 3">JA737</strain>
    </source>
</reference>